<evidence type="ECO:0008006" key="4">
    <source>
        <dbReference type="Google" id="ProtNLM"/>
    </source>
</evidence>
<evidence type="ECO:0000256" key="1">
    <source>
        <dbReference type="SAM" id="SignalP"/>
    </source>
</evidence>
<accession>A0A918B354</accession>
<name>A0A918B354_9ACTN</name>
<gene>
    <name evidence="2" type="ORF">GCM10010249_45170</name>
</gene>
<reference evidence="2" key="2">
    <citation type="submission" date="2020-09" db="EMBL/GenBank/DDBJ databases">
        <authorList>
            <person name="Sun Q."/>
            <person name="Ohkuma M."/>
        </authorList>
    </citation>
    <scope>NUCLEOTIDE SEQUENCE</scope>
    <source>
        <strain evidence="2">JCM 4335</strain>
    </source>
</reference>
<keyword evidence="3" id="KW-1185">Reference proteome</keyword>
<keyword evidence="1" id="KW-0732">Signal</keyword>
<dbReference type="RefSeq" id="WP_189536828.1">
    <property type="nucleotide sequence ID" value="NZ_BMSV01000009.1"/>
</dbReference>
<feature type="signal peptide" evidence="1">
    <location>
        <begin position="1"/>
        <end position="26"/>
    </location>
</feature>
<dbReference type="Proteomes" id="UP000654123">
    <property type="component" value="Unassembled WGS sequence"/>
</dbReference>
<organism evidence="2 3">
    <name type="scientific">Streptomyces roseolilacinus</name>
    <dbReference type="NCBI Taxonomy" id="66904"/>
    <lineage>
        <taxon>Bacteria</taxon>
        <taxon>Bacillati</taxon>
        <taxon>Actinomycetota</taxon>
        <taxon>Actinomycetes</taxon>
        <taxon>Kitasatosporales</taxon>
        <taxon>Streptomycetaceae</taxon>
        <taxon>Streptomyces</taxon>
    </lineage>
</organism>
<dbReference type="AlphaFoldDB" id="A0A918B354"/>
<sequence length="90" mass="9606">MKFRNTLACAFAALAATGGAAGTAQAADDDTTKFGNDGQIVSCGFIEIVDQPNLGPSDNNTDCSENVREKKTGLVHVVDEVLLPRHHEYR</sequence>
<comment type="caution">
    <text evidence="2">The sequence shown here is derived from an EMBL/GenBank/DDBJ whole genome shotgun (WGS) entry which is preliminary data.</text>
</comment>
<evidence type="ECO:0000313" key="3">
    <source>
        <dbReference type="Proteomes" id="UP000654123"/>
    </source>
</evidence>
<proteinExistence type="predicted"/>
<feature type="chain" id="PRO_5036896501" description="Secreted protein" evidence="1">
    <location>
        <begin position="27"/>
        <end position="90"/>
    </location>
</feature>
<dbReference type="EMBL" id="BMSV01000009">
    <property type="protein sequence ID" value="GGQ21411.1"/>
    <property type="molecule type" value="Genomic_DNA"/>
</dbReference>
<evidence type="ECO:0000313" key="2">
    <source>
        <dbReference type="EMBL" id="GGQ21411.1"/>
    </source>
</evidence>
<reference evidence="2" key="1">
    <citation type="journal article" date="2014" name="Int. J. Syst. Evol. Microbiol.">
        <title>Complete genome sequence of Corynebacterium casei LMG S-19264T (=DSM 44701T), isolated from a smear-ripened cheese.</title>
        <authorList>
            <consortium name="US DOE Joint Genome Institute (JGI-PGF)"/>
            <person name="Walter F."/>
            <person name="Albersmeier A."/>
            <person name="Kalinowski J."/>
            <person name="Ruckert C."/>
        </authorList>
    </citation>
    <scope>NUCLEOTIDE SEQUENCE</scope>
    <source>
        <strain evidence="2">JCM 4335</strain>
    </source>
</reference>
<protein>
    <recommendedName>
        <fullName evidence="4">Secreted protein</fullName>
    </recommendedName>
</protein>